<feature type="region of interest" description="Disordered" evidence="10">
    <location>
        <begin position="697"/>
        <end position="741"/>
    </location>
</feature>
<dbReference type="InterPro" id="IPR008918">
    <property type="entry name" value="HhH2"/>
</dbReference>
<dbReference type="EMBL" id="MQVM01000051">
    <property type="protein sequence ID" value="ONH70831.1"/>
    <property type="molecule type" value="Genomic_DNA"/>
</dbReference>
<evidence type="ECO:0000259" key="11">
    <source>
        <dbReference type="SMART" id="SM00484"/>
    </source>
</evidence>
<feature type="domain" description="XPG-I" evidence="11">
    <location>
        <begin position="138"/>
        <end position="208"/>
    </location>
</feature>
<dbReference type="InterPro" id="IPR036279">
    <property type="entry name" value="5-3_exonuclease_C_sf"/>
</dbReference>
<sequence length="741" mass="83718">MGVSGLLPVLKPIQELTSLERYRGKTLAIDTYAWLHKSTFCCAEDLVMERPTRAYINYFLKKLDMLKHFNITPYFVLDGDYLPTKGNTEKERETRRQEYKRMALEAKANKNNKLAFSYFQKACDVSPEMAKSLIDVFKSKAIKYIVAPYEADSQMVFLEKIGLVEGIISEDSDLLIFGCKTLITKLNDQGHCIEVRRDNFKNCKGSYISNFNDDQLLLMATVSGCDYTKGIPGIGMQKAIQLSQSYKTIERVLSCIRVEGKSIPSEFEEEYKRAKIAFRHQIVFNPIEKMAQHMNPLTEEVISNNSKEYIYSCTGFLLDSEIHEKIATGDLDPFTKKILISWENKVNPIATRSLSLPTNSNFMKSGHTVKRSVTTNNVPVRQMESQPLVTRKRKSAMQIDQFASFVRNKQSQKKDPIKESPTTKRQRLLNGNDVGGQPTISRFFNNHKTNVPTRPTHDIQREFAASSSDVEDITEDEINEVNKKLSNALKSEHEETADKMDTSSISEAEHVVSSKEETRQLIPSESDEAEDYINSSDMSESTLVKMDRTFNRQTPASLGTGNSSISFSTDPGEVNTECYLQEEGKEGKCAEGKLRRTTTVGIESVDENIQDDEWNLSMDSGLENGRSKSTAEEQEEEEEKVDKSNILGEIYSFQHVPENKLNAENRTLSEKWMSSLTGEKPGRTYRPSPLSIRVPLQDVTNSNGNGNGNGNVNTNTNTTGSVYSERPRGRSNLSLFRYTGN</sequence>
<keyword evidence="3" id="KW-0540">Nuclease</keyword>
<dbReference type="SUPFAM" id="SSF47807">
    <property type="entry name" value="5' to 3' exonuclease, C-terminal subdomain"/>
    <property type="match status" value="1"/>
</dbReference>
<evidence type="ECO:0000256" key="10">
    <source>
        <dbReference type="SAM" id="MobiDB-lite"/>
    </source>
</evidence>
<dbReference type="GO" id="GO:0005634">
    <property type="term" value="C:nucleus"/>
    <property type="evidence" value="ECO:0007669"/>
    <property type="project" value="UniProtKB-SubCell"/>
</dbReference>
<feature type="compositionally biased region" description="Low complexity" evidence="10">
    <location>
        <begin position="699"/>
        <end position="722"/>
    </location>
</feature>
<evidence type="ECO:0000313" key="14">
    <source>
        <dbReference type="Proteomes" id="UP000189274"/>
    </source>
</evidence>
<dbReference type="SUPFAM" id="SSF88723">
    <property type="entry name" value="PIN domain-like"/>
    <property type="match status" value="1"/>
</dbReference>
<evidence type="ECO:0000256" key="9">
    <source>
        <dbReference type="ARBA" id="ARBA00023242"/>
    </source>
</evidence>
<evidence type="ECO:0000313" key="13">
    <source>
        <dbReference type="EMBL" id="ONH70831.1"/>
    </source>
</evidence>
<dbReference type="FunFam" id="3.40.50.1010:FF:000002">
    <property type="entry name" value="Exonuclease 1, putative"/>
    <property type="match status" value="1"/>
</dbReference>
<dbReference type="Gene3D" id="3.40.50.1010">
    <property type="entry name" value="5'-nuclease"/>
    <property type="match status" value="1"/>
</dbReference>
<feature type="compositionally biased region" description="Basic and acidic residues" evidence="10">
    <location>
        <begin position="491"/>
        <end position="519"/>
    </location>
</feature>
<dbReference type="GO" id="GO:0046872">
    <property type="term" value="F:metal ion binding"/>
    <property type="evidence" value="ECO:0007669"/>
    <property type="project" value="UniProtKB-KW"/>
</dbReference>
<dbReference type="SMART" id="SM00484">
    <property type="entry name" value="XPGI"/>
    <property type="match status" value="1"/>
</dbReference>
<name>A0A1V2LFP0_PICKU</name>
<comment type="subcellular location">
    <subcellularLocation>
        <location evidence="2">Nucleus</location>
    </subcellularLocation>
</comment>
<feature type="region of interest" description="Disordered" evidence="10">
    <location>
        <begin position="406"/>
        <end position="458"/>
    </location>
</feature>
<dbReference type="Proteomes" id="UP000189274">
    <property type="component" value="Unassembled WGS sequence"/>
</dbReference>
<gene>
    <name evidence="13" type="ORF">BOH78_4932</name>
</gene>
<dbReference type="PANTHER" id="PTHR11081:SF65">
    <property type="entry name" value="DNA DAMAGE-INDUCIBLE PROTEIN DIN7-RELATED"/>
    <property type="match status" value="1"/>
</dbReference>
<accession>A0A1V2LFP0</accession>
<keyword evidence="9" id="KW-0539">Nucleus</keyword>
<dbReference type="InterPro" id="IPR029060">
    <property type="entry name" value="PIN-like_dom_sf"/>
</dbReference>
<dbReference type="PRINTS" id="PR00853">
    <property type="entry name" value="XPGRADSUPER"/>
</dbReference>
<dbReference type="Pfam" id="PF00752">
    <property type="entry name" value="XPG_N"/>
    <property type="match status" value="1"/>
</dbReference>
<dbReference type="InterPro" id="IPR044752">
    <property type="entry name" value="PIN-like_EXO1"/>
</dbReference>
<keyword evidence="4" id="KW-0479">Metal-binding</keyword>
<organism evidence="13 14">
    <name type="scientific">Pichia kudriavzevii</name>
    <name type="common">Yeast</name>
    <name type="synonym">Issatchenkia orientalis</name>
    <dbReference type="NCBI Taxonomy" id="4909"/>
    <lineage>
        <taxon>Eukaryota</taxon>
        <taxon>Fungi</taxon>
        <taxon>Dikarya</taxon>
        <taxon>Ascomycota</taxon>
        <taxon>Saccharomycotina</taxon>
        <taxon>Pichiomycetes</taxon>
        <taxon>Pichiales</taxon>
        <taxon>Pichiaceae</taxon>
        <taxon>Pichia</taxon>
    </lineage>
</organism>
<evidence type="ECO:0000256" key="8">
    <source>
        <dbReference type="ARBA" id="ARBA00023204"/>
    </source>
</evidence>
<dbReference type="Pfam" id="PF00867">
    <property type="entry name" value="XPG_I"/>
    <property type="match status" value="1"/>
</dbReference>
<reference evidence="14" key="1">
    <citation type="journal article" date="2017" name="Genome Announc.">
        <title>Genome sequences of Cyberlindnera fabianii 65, Pichia kudriavzevii 129, and Saccharomyces cerevisiae 131 isolated from fermented masau fruits in Zimbabwe.</title>
        <authorList>
            <person name="van Rijswijck I.M.H."/>
            <person name="Derks M.F.L."/>
            <person name="Abee T."/>
            <person name="de Ridder D."/>
            <person name="Smid E.J."/>
        </authorList>
    </citation>
    <scope>NUCLEOTIDE SEQUENCE [LARGE SCALE GENOMIC DNA]</scope>
    <source>
        <strain evidence="14">129</strain>
    </source>
</reference>
<dbReference type="GO" id="GO:0006281">
    <property type="term" value="P:DNA repair"/>
    <property type="evidence" value="ECO:0007669"/>
    <property type="project" value="UniProtKB-KW"/>
</dbReference>
<protein>
    <submittedName>
        <fullName evidence="13">Exodeoxyribonuclease 1</fullName>
    </submittedName>
</protein>
<dbReference type="AlphaFoldDB" id="A0A1V2LFP0"/>
<evidence type="ECO:0000256" key="5">
    <source>
        <dbReference type="ARBA" id="ARBA00022763"/>
    </source>
</evidence>
<dbReference type="SMART" id="SM00485">
    <property type="entry name" value="XPGN"/>
    <property type="match status" value="1"/>
</dbReference>
<dbReference type="PANTHER" id="PTHR11081">
    <property type="entry name" value="FLAP ENDONUCLEASE FAMILY MEMBER"/>
    <property type="match status" value="1"/>
</dbReference>
<keyword evidence="8" id="KW-0234">DNA repair</keyword>
<feature type="compositionally biased region" description="Basic and acidic residues" evidence="10">
    <location>
        <begin position="412"/>
        <end position="422"/>
    </location>
</feature>
<comment type="cofactor">
    <cofactor evidence="1">
        <name>Mg(2+)</name>
        <dbReference type="ChEBI" id="CHEBI:18420"/>
    </cofactor>
</comment>
<evidence type="ECO:0000256" key="1">
    <source>
        <dbReference type="ARBA" id="ARBA00001946"/>
    </source>
</evidence>
<comment type="caution">
    <text evidence="13">The sequence shown here is derived from an EMBL/GenBank/DDBJ whole genome shotgun (WGS) entry which is preliminary data.</text>
</comment>
<dbReference type="InterPro" id="IPR006086">
    <property type="entry name" value="XPG-I_dom"/>
</dbReference>
<dbReference type="CDD" id="cd09857">
    <property type="entry name" value="PIN_EXO1"/>
    <property type="match status" value="1"/>
</dbReference>
<feature type="domain" description="XPG N-terminal" evidence="12">
    <location>
        <begin position="1"/>
        <end position="99"/>
    </location>
</feature>
<dbReference type="GO" id="GO:0003677">
    <property type="term" value="F:DNA binding"/>
    <property type="evidence" value="ECO:0007669"/>
    <property type="project" value="InterPro"/>
</dbReference>
<dbReference type="InterPro" id="IPR006084">
    <property type="entry name" value="XPG/Rad2"/>
</dbReference>
<evidence type="ECO:0000259" key="12">
    <source>
        <dbReference type="SMART" id="SM00485"/>
    </source>
</evidence>
<dbReference type="GO" id="GO:0008409">
    <property type="term" value="F:5'-3' exonuclease activity"/>
    <property type="evidence" value="ECO:0007669"/>
    <property type="project" value="UniProtKB-ARBA"/>
</dbReference>
<dbReference type="InterPro" id="IPR006085">
    <property type="entry name" value="XPG_DNA_repair_N"/>
</dbReference>
<evidence type="ECO:0000256" key="4">
    <source>
        <dbReference type="ARBA" id="ARBA00022723"/>
    </source>
</evidence>
<evidence type="ECO:0000256" key="3">
    <source>
        <dbReference type="ARBA" id="ARBA00022722"/>
    </source>
</evidence>
<proteinExistence type="predicted"/>
<feature type="region of interest" description="Disordered" evidence="10">
    <location>
        <begin position="616"/>
        <end position="644"/>
    </location>
</feature>
<dbReference type="SMART" id="SM00279">
    <property type="entry name" value="HhH2"/>
    <property type="match status" value="1"/>
</dbReference>
<keyword evidence="5" id="KW-0227">DNA damage</keyword>
<dbReference type="FunFam" id="1.10.150.20:FF:000011">
    <property type="entry name" value="exonuclease 1"/>
    <property type="match status" value="1"/>
</dbReference>
<dbReference type="GO" id="GO:0017108">
    <property type="term" value="F:5'-flap endonuclease activity"/>
    <property type="evidence" value="ECO:0007669"/>
    <property type="project" value="TreeGrafter"/>
</dbReference>
<keyword evidence="7" id="KW-0460">Magnesium</keyword>
<evidence type="ECO:0000256" key="2">
    <source>
        <dbReference type="ARBA" id="ARBA00004123"/>
    </source>
</evidence>
<keyword evidence="6" id="KW-0378">Hydrolase</keyword>
<dbReference type="Gene3D" id="1.10.150.20">
    <property type="entry name" value="5' to 3' exonuclease, C-terminal subdomain"/>
    <property type="match status" value="1"/>
</dbReference>
<dbReference type="VEuPathDB" id="FungiDB:C5L36_0A05740"/>
<feature type="compositionally biased region" description="Polar residues" evidence="10">
    <location>
        <begin position="438"/>
        <end position="453"/>
    </location>
</feature>
<evidence type="ECO:0000256" key="6">
    <source>
        <dbReference type="ARBA" id="ARBA00022801"/>
    </source>
</evidence>
<evidence type="ECO:0000256" key="7">
    <source>
        <dbReference type="ARBA" id="ARBA00022842"/>
    </source>
</evidence>
<feature type="region of interest" description="Disordered" evidence="10">
    <location>
        <begin position="491"/>
        <end position="538"/>
    </location>
</feature>